<gene>
    <name evidence="1" type="ORF">DXT89_14070</name>
</gene>
<dbReference type="AlphaFoldDB" id="A0A7J4X4K2"/>
<dbReference type="Proteomes" id="UP000436911">
    <property type="component" value="Unassembled WGS sequence"/>
</dbReference>
<sequence>MQNLDLSQLEAVIARLTGEERKELERLAEAELQKAFLPNPGPQTDALHSEADILLYGGQAGGGKTALEIGAWFESHHNGLILRREAVQLDGLIEFCKSIGEPNHGRFVGGNENVFKRNDGGRLKLAGLNQPDDWRKHAGNAKDYLAFDEAGEFLKEQVFSLIGWLRSTREGQRCRVILGSNPPRGGDGGWMLVEFAPWLDRLFHNPAAPGELRWAIVVGGETEWVDGPGTYERGGEEYEAMSRTFIPASLDDNPYLKDTGYRAKLQALPEPLRSQLLYGSFTAGRQDHEWQVIPSEWIRLAQARWSSSPPKGVQMSAVAADVAQGGKDKTQIQPRYDWWYGQFTSFPGVDTPDGPAVAAEIVKVMRDRCRVVVDAGGGYGGDTLTQLAHADIDCYAFKGAASATGASRNGLFRFHNLRAQAVWQLREALDPEYGSEMALPPDPELAEDLAAYRYEIKKVERGGHKILVGPKEEMRERLGRSPDKGDTTVMLNASHLNLLVRPKAAQDRRDARHTKPVVNLGHAHMKRRR</sequence>
<dbReference type="InterPro" id="IPR027417">
    <property type="entry name" value="P-loop_NTPase"/>
</dbReference>
<evidence type="ECO:0000313" key="1">
    <source>
        <dbReference type="EMBL" id="KAA3527057.1"/>
    </source>
</evidence>
<evidence type="ECO:0000313" key="2">
    <source>
        <dbReference type="Proteomes" id="UP000436911"/>
    </source>
</evidence>
<dbReference type="Gene3D" id="3.30.420.240">
    <property type="match status" value="1"/>
</dbReference>
<reference evidence="1 2" key="1">
    <citation type="submission" date="2018-08" db="EMBL/GenBank/DDBJ databases">
        <title>Genome sequencing of Agrobacterium vitis strain ICMP 10754.</title>
        <authorList>
            <person name="Visnovsky S.B."/>
            <person name="Pitman A.R."/>
        </authorList>
    </citation>
    <scope>NUCLEOTIDE SEQUENCE [LARGE SCALE GENOMIC DNA]</scope>
    <source>
        <strain evidence="1 2">ICMP 10754</strain>
    </source>
</reference>
<proteinExistence type="predicted"/>
<protein>
    <submittedName>
        <fullName evidence="1">Terminase</fullName>
    </submittedName>
</protein>
<organism evidence="1 2">
    <name type="scientific">Agrobacterium vitis</name>
    <name type="common">Rhizobium vitis</name>
    <dbReference type="NCBI Taxonomy" id="373"/>
    <lineage>
        <taxon>Bacteria</taxon>
        <taxon>Pseudomonadati</taxon>
        <taxon>Pseudomonadota</taxon>
        <taxon>Alphaproteobacteria</taxon>
        <taxon>Hyphomicrobiales</taxon>
        <taxon>Rhizobiaceae</taxon>
        <taxon>Rhizobium/Agrobacterium group</taxon>
        <taxon>Agrobacterium</taxon>
    </lineage>
</organism>
<accession>A0A7J4X4K2</accession>
<dbReference type="RefSeq" id="WP_149916809.1">
    <property type="nucleotide sequence ID" value="NZ_QUSG01000006.1"/>
</dbReference>
<comment type="caution">
    <text evidence="1">The sequence shown here is derived from an EMBL/GenBank/DDBJ whole genome shotgun (WGS) entry which is preliminary data.</text>
</comment>
<dbReference type="Gene3D" id="3.40.50.300">
    <property type="entry name" value="P-loop containing nucleotide triphosphate hydrolases"/>
    <property type="match status" value="1"/>
</dbReference>
<name>A0A7J4X4K2_AGRVI</name>
<dbReference type="EMBL" id="QUSG01000006">
    <property type="protein sequence ID" value="KAA3527057.1"/>
    <property type="molecule type" value="Genomic_DNA"/>
</dbReference>